<comment type="similarity">
    <text evidence="2 7">Belongs to the peptidase C19 family.</text>
</comment>
<evidence type="ECO:0000256" key="1">
    <source>
        <dbReference type="ARBA" id="ARBA00000707"/>
    </source>
</evidence>
<dbReference type="RefSeq" id="XP_056041355.1">
    <property type="nucleotide sequence ID" value="XM_056190802.1"/>
</dbReference>
<dbReference type="Proteomes" id="UP001217417">
    <property type="component" value="Unassembled WGS sequence"/>
</dbReference>
<dbReference type="InterPro" id="IPR050164">
    <property type="entry name" value="Peptidase_C19"/>
</dbReference>
<dbReference type="EC" id="3.4.19.12" evidence="7"/>
<evidence type="ECO:0000256" key="6">
    <source>
        <dbReference type="ARBA" id="ARBA00022807"/>
    </source>
</evidence>
<dbReference type="InterPro" id="IPR028889">
    <property type="entry name" value="USP"/>
</dbReference>
<evidence type="ECO:0000256" key="2">
    <source>
        <dbReference type="ARBA" id="ARBA00009085"/>
    </source>
</evidence>
<dbReference type="GeneID" id="80885968"/>
<proteinExistence type="inferred from homology"/>
<evidence type="ECO:0000256" key="8">
    <source>
        <dbReference type="SAM" id="MobiDB-lite"/>
    </source>
</evidence>
<evidence type="ECO:0000256" key="7">
    <source>
        <dbReference type="RuleBase" id="RU366025"/>
    </source>
</evidence>
<evidence type="ECO:0000313" key="10">
    <source>
        <dbReference type="EMBL" id="KAJ8097905.1"/>
    </source>
</evidence>
<feature type="region of interest" description="Disordered" evidence="8">
    <location>
        <begin position="305"/>
        <end position="327"/>
    </location>
</feature>
<evidence type="ECO:0000256" key="4">
    <source>
        <dbReference type="ARBA" id="ARBA00022786"/>
    </source>
</evidence>
<sequence length="670" mass="72596">MSLLFLSAKQEIVPPPTCLEIDGGSLSSSGFPRPSSSSSSSAPIQRGLLRILGIFTDAPLAVASVVAATLLVAMLISFAGGRLATVRAWPPDLAHLWTNNGGLFAGREDEDEARSQGAGPRANVPQKTDSSSSVVMGGLVNYGNTCFLNSVVQSLASVPSMTELLADSSAAGLTVSTILNALLEQLNTQSSRSHTHSPAALLQALRSPRWTVHTEQQDAHEFLLALLDAVRTERVKHSLQEHQHGISISASVREILDPHEKQHGPPANAPVVLPFDGLLATRVSCLTCNEMQSLRQQPFSSIELSLSSPSSSSSSSPPPPPYGSSSFLLHRFDSTTLESLLESYTAPEILDNVYCQRCSLVAAQAHLERLVVNAAATVQQGKSSPEIVQILGARRDAIEEALSHPTIMDEDFERLKPPRLVSTRKVRQVALARTPAALALHVNRSEYDIRSGVAKKKNTRVEFPERVRIGKYISSLSNDERQVGQSGNNEWYKLTSTVIHFGSHSFGHYVAYRRVGDDQWIRASDRDVREATIDEVLAQGNVVLLFYEREDEAPEQDKKDLVDKVKVAEDVMLRLETDMPIFDAHENDLGDGLDAYAESSSSSSAANSVLASPVRQSVDDDDDVVVVVPSQAGVAAATVPMTRRRRCSSTTSTITPVSDTREKQAIVMVN</sequence>
<feature type="compositionally biased region" description="Low complexity" evidence="8">
    <location>
        <begin position="595"/>
        <end position="612"/>
    </location>
</feature>
<dbReference type="GO" id="GO:0006508">
    <property type="term" value="P:proteolysis"/>
    <property type="evidence" value="ECO:0007669"/>
    <property type="project" value="UniProtKB-KW"/>
</dbReference>
<feature type="region of interest" description="Disordered" evidence="8">
    <location>
        <begin position="106"/>
        <end position="131"/>
    </location>
</feature>
<keyword evidence="4 7" id="KW-0833">Ubl conjugation pathway</keyword>
<dbReference type="AlphaFoldDB" id="A0AAD7QMV1"/>
<dbReference type="GO" id="GO:0005634">
    <property type="term" value="C:nucleus"/>
    <property type="evidence" value="ECO:0007669"/>
    <property type="project" value="TreeGrafter"/>
</dbReference>
<comment type="caution">
    <text evidence="10">The sequence shown here is derived from an EMBL/GenBank/DDBJ whole genome shotgun (WGS) entry which is preliminary data.</text>
</comment>
<evidence type="ECO:0000259" key="9">
    <source>
        <dbReference type="PROSITE" id="PS50235"/>
    </source>
</evidence>
<evidence type="ECO:0000313" key="11">
    <source>
        <dbReference type="Proteomes" id="UP001217417"/>
    </source>
</evidence>
<feature type="region of interest" description="Disordered" evidence="8">
    <location>
        <begin position="593"/>
        <end position="614"/>
    </location>
</feature>
<dbReference type="InterPro" id="IPR038765">
    <property type="entry name" value="Papain-like_cys_pep_sf"/>
</dbReference>
<name>A0AAD7QMV1_9ASCO</name>
<gene>
    <name evidence="10" type="ORF">POJ06DRAFT_303369</name>
</gene>
<keyword evidence="6 7" id="KW-0788">Thiol protease</keyword>
<dbReference type="PROSITE" id="PS00972">
    <property type="entry name" value="USP_1"/>
    <property type="match status" value="1"/>
</dbReference>
<evidence type="ECO:0000256" key="3">
    <source>
        <dbReference type="ARBA" id="ARBA00022670"/>
    </source>
</evidence>
<keyword evidence="11" id="KW-1185">Reference proteome</keyword>
<dbReference type="EMBL" id="JARPMG010000010">
    <property type="protein sequence ID" value="KAJ8097905.1"/>
    <property type="molecule type" value="Genomic_DNA"/>
</dbReference>
<dbReference type="PROSITE" id="PS50235">
    <property type="entry name" value="USP_3"/>
    <property type="match status" value="1"/>
</dbReference>
<dbReference type="GO" id="GO:0005829">
    <property type="term" value="C:cytosol"/>
    <property type="evidence" value="ECO:0007669"/>
    <property type="project" value="TreeGrafter"/>
</dbReference>
<comment type="catalytic activity">
    <reaction evidence="1 7">
        <text>Thiol-dependent hydrolysis of ester, thioester, amide, peptide and isopeptide bonds formed by the C-terminal Gly of ubiquitin (a 76-residue protein attached to proteins as an intracellular targeting signal).</text>
        <dbReference type="EC" id="3.4.19.12"/>
    </reaction>
</comment>
<dbReference type="Gene3D" id="3.90.70.10">
    <property type="entry name" value="Cysteine proteinases"/>
    <property type="match status" value="1"/>
</dbReference>
<dbReference type="GO" id="GO:0016579">
    <property type="term" value="P:protein deubiquitination"/>
    <property type="evidence" value="ECO:0007669"/>
    <property type="project" value="InterPro"/>
</dbReference>
<dbReference type="Pfam" id="PF00443">
    <property type="entry name" value="UCH"/>
    <property type="match status" value="1"/>
</dbReference>
<keyword evidence="5 7" id="KW-0378">Hydrolase</keyword>
<feature type="compositionally biased region" description="Low complexity" evidence="8">
    <location>
        <begin position="305"/>
        <end position="315"/>
    </location>
</feature>
<dbReference type="CDD" id="cd02662">
    <property type="entry name" value="Peptidase_C19F"/>
    <property type="match status" value="1"/>
</dbReference>
<accession>A0AAD7QMV1</accession>
<protein>
    <recommendedName>
        <fullName evidence="7">Ubiquitin carboxyl-terminal hydrolase</fullName>
        <ecNumber evidence="7">3.4.19.12</ecNumber>
    </recommendedName>
</protein>
<keyword evidence="3 7" id="KW-0645">Protease</keyword>
<feature type="domain" description="USP" evidence="9">
    <location>
        <begin position="137"/>
        <end position="550"/>
    </location>
</feature>
<dbReference type="GO" id="GO:0004843">
    <property type="term" value="F:cysteine-type deubiquitinase activity"/>
    <property type="evidence" value="ECO:0007669"/>
    <property type="project" value="UniProtKB-UniRule"/>
</dbReference>
<dbReference type="PANTHER" id="PTHR24006:SF888">
    <property type="entry name" value="UBIQUITIN CARBOXYL-TERMINAL HYDROLASE 30"/>
    <property type="match status" value="1"/>
</dbReference>
<dbReference type="InterPro" id="IPR018200">
    <property type="entry name" value="USP_CS"/>
</dbReference>
<dbReference type="InterPro" id="IPR001394">
    <property type="entry name" value="Peptidase_C19_UCH"/>
</dbReference>
<dbReference type="SUPFAM" id="SSF54001">
    <property type="entry name" value="Cysteine proteinases"/>
    <property type="match status" value="1"/>
</dbReference>
<organism evidence="10 11">
    <name type="scientific">Lipomyces tetrasporus</name>
    <dbReference type="NCBI Taxonomy" id="54092"/>
    <lineage>
        <taxon>Eukaryota</taxon>
        <taxon>Fungi</taxon>
        <taxon>Dikarya</taxon>
        <taxon>Ascomycota</taxon>
        <taxon>Saccharomycotina</taxon>
        <taxon>Lipomycetes</taxon>
        <taxon>Lipomycetales</taxon>
        <taxon>Lipomycetaceae</taxon>
        <taxon>Lipomyces</taxon>
    </lineage>
</organism>
<reference evidence="10" key="1">
    <citation type="submission" date="2023-03" db="EMBL/GenBank/DDBJ databases">
        <title>Near-Complete genome sequence of Lipomyces tetrasporous NRRL Y-64009, an oleaginous yeast capable of growing on lignocellulosic hydrolysates.</title>
        <authorList>
            <consortium name="Lawrence Berkeley National Laboratory"/>
            <person name="Jagtap S.S."/>
            <person name="Liu J.-J."/>
            <person name="Walukiewicz H.E."/>
            <person name="Pangilinan J."/>
            <person name="Lipzen A."/>
            <person name="Ahrendt S."/>
            <person name="Koriabine M."/>
            <person name="Cobaugh K."/>
            <person name="Salamov A."/>
            <person name="Yoshinaga Y."/>
            <person name="Ng V."/>
            <person name="Daum C."/>
            <person name="Grigoriev I.V."/>
            <person name="Slininger P.J."/>
            <person name="Dien B.S."/>
            <person name="Jin Y.-S."/>
            <person name="Rao C.V."/>
        </authorList>
    </citation>
    <scope>NUCLEOTIDE SEQUENCE</scope>
    <source>
        <strain evidence="10">NRRL Y-64009</strain>
    </source>
</reference>
<evidence type="ECO:0000256" key="5">
    <source>
        <dbReference type="ARBA" id="ARBA00022801"/>
    </source>
</evidence>
<dbReference type="PANTHER" id="PTHR24006">
    <property type="entry name" value="UBIQUITIN CARBOXYL-TERMINAL HYDROLASE"/>
    <property type="match status" value="1"/>
</dbReference>
<dbReference type="PROSITE" id="PS00973">
    <property type="entry name" value="USP_2"/>
    <property type="match status" value="1"/>
</dbReference>